<dbReference type="InterPro" id="IPR006333">
    <property type="entry name" value="Cyt_o_ubiquinol_oxidase_su2"/>
</dbReference>
<feature type="transmembrane region" description="Helical" evidence="15">
    <location>
        <begin position="108"/>
        <end position="129"/>
    </location>
</feature>
<keyword evidence="9 15" id="KW-1133">Transmembrane helix</keyword>
<keyword evidence="8 14" id="KW-0249">Electron transport</keyword>
<dbReference type="GO" id="GO:0005507">
    <property type="term" value="F:copper ion binding"/>
    <property type="evidence" value="ECO:0007669"/>
    <property type="project" value="InterPro"/>
</dbReference>
<dbReference type="GO" id="GO:0005886">
    <property type="term" value="C:plasma membrane"/>
    <property type="evidence" value="ECO:0007669"/>
    <property type="project" value="UniProtKB-SubCell"/>
</dbReference>
<evidence type="ECO:0000256" key="5">
    <source>
        <dbReference type="ARBA" id="ARBA00022660"/>
    </source>
</evidence>
<evidence type="ECO:0000256" key="9">
    <source>
        <dbReference type="ARBA" id="ARBA00022989"/>
    </source>
</evidence>
<keyword evidence="10 14" id="KW-0560">Oxidoreductase</keyword>
<evidence type="ECO:0000256" key="15">
    <source>
        <dbReference type="SAM" id="Phobius"/>
    </source>
</evidence>
<dbReference type="SUPFAM" id="SSF81464">
    <property type="entry name" value="Cytochrome c oxidase subunit II-like, transmembrane region"/>
    <property type="match status" value="1"/>
</dbReference>
<dbReference type="InterPro" id="IPR036257">
    <property type="entry name" value="Cyt_c_oxidase_su2_TM_sf"/>
</dbReference>
<dbReference type="GO" id="GO:0016682">
    <property type="term" value="F:oxidoreductase activity, acting on diphenols and related substances as donors, oxygen as acceptor"/>
    <property type="evidence" value="ECO:0007669"/>
    <property type="project" value="InterPro"/>
</dbReference>
<dbReference type="InterPro" id="IPR034227">
    <property type="entry name" value="CuRO_UO_II"/>
</dbReference>
<dbReference type="EMBL" id="SJTG01000002">
    <property type="protein sequence ID" value="TCI10099.1"/>
    <property type="molecule type" value="Genomic_DNA"/>
</dbReference>
<accession>A0A4R0YMI7</accession>
<dbReference type="PANTHER" id="PTHR22888">
    <property type="entry name" value="CYTOCHROME C OXIDASE, SUBUNIT II"/>
    <property type="match status" value="1"/>
</dbReference>
<dbReference type="GO" id="GO:0009486">
    <property type="term" value="F:cytochrome bo3 ubiquinol oxidase activity"/>
    <property type="evidence" value="ECO:0007669"/>
    <property type="project" value="InterPro"/>
</dbReference>
<keyword evidence="4 14" id="KW-1003">Cell membrane</keyword>
<keyword evidence="5 14" id="KW-0679">Respiratory chain</keyword>
<dbReference type="GO" id="GO:0042773">
    <property type="term" value="P:ATP synthesis coupled electron transport"/>
    <property type="evidence" value="ECO:0007669"/>
    <property type="project" value="TreeGrafter"/>
</dbReference>
<feature type="domain" description="Cytochrome oxidase subunit II transmembrane region profile" evidence="17">
    <location>
        <begin position="42"/>
        <end position="139"/>
    </location>
</feature>
<evidence type="ECO:0000256" key="11">
    <source>
        <dbReference type="ARBA" id="ARBA00023136"/>
    </source>
</evidence>
<dbReference type="Pfam" id="PF00116">
    <property type="entry name" value="COX2"/>
    <property type="match status" value="1"/>
</dbReference>
<comment type="caution">
    <text evidence="18">The sequence shown here is derived from an EMBL/GenBank/DDBJ whole genome shotgun (WGS) entry which is preliminary data.</text>
</comment>
<keyword evidence="12" id="KW-0564">Palmitate</keyword>
<keyword evidence="6 15" id="KW-0812">Transmembrane</keyword>
<evidence type="ECO:0000256" key="13">
    <source>
        <dbReference type="ARBA" id="ARBA00023288"/>
    </source>
</evidence>
<evidence type="ECO:0000256" key="3">
    <source>
        <dbReference type="ARBA" id="ARBA00022448"/>
    </source>
</evidence>
<organism evidence="18 19">
    <name type="scientific">Dyella soli</name>
    <dbReference type="NCBI Taxonomy" id="522319"/>
    <lineage>
        <taxon>Bacteria</taxon>
        <taxon>Pseudomonadati</taxon>
        <taxon>Pseudomonadota</taxon>
        <taxon>Gammaproteobacteria</taxon>
        <taxon>Lysobacterales</taxon>
        <taxon>Rhodanobacteraceae</taxon>
        <taxon>Dyella</taxon>
    </lineage>
</organism>
<dbReference type="Gene3D" id="1.10.287.90">
    <property type="match status" value="1"/>
</dbReference>
<dbReference type="Pfam" id="PF06481">
    <property type="entry name" value="COX_ARM"/>
    <property type="match status" value="1"/>
</dbReference>
<feature type="transmembrane region" description="Helical" evidence="15">
    <location>
        <begin position="63"/>
        <end position="88"/>
    </location>
</feature>
<evidence type="ECO:0000256" key="12">
    <source>
        <dbReference type="ARBA" id="ARBA00023139"/>
    </source>
</evidence>
<evidence type="ECO:0000256" key="4">
    <source>
        <dbReference type="ARBA" id="ARBA00022475"/>
    </source>
</evidence>
<dbReference type="NCBIfam" id="TIGR01433">
    <property type="entry name" value="CyoA"/>
    <property type="match status" value="1"/>
</dbReference>
<keyword evidence="19" id="KW-1185">Reference proteome</keyword>
<feature type="domain" description="Cytochrome oxidase subunit II copper A binding" evidence="16">
    <location>
        <begin position="145"/>
        <end position="257"/>
    </location>
</feature>
<dbReference type="InterPro" id="IPR002429">
    <property type="entry name" value="CcO_II-like_C"/>
</dbReference>
<dbReference type="PIRSF" id="PIRSF000292">
    <property type="entry name" value="Ubi_od_II"/>
    <property type="match status" value="1"/>
</dbReference>
<reference evidence="18 19" key="1">
    <citation type="submission" date="2019-02" db="EMBL/GenBank/DDBJ databases">
        <title>Dyella amyloliquefaciens sp. nov., isolated from forest soil.</title>
        <authorList>
            <person name="Gao Z.-H."/>
            <person name="Qiu L.-H."/>
        </authorList>
    </citation>
    <scope>NUCLEOTIDE SEQUENCE [LARGE SCALE GENOMIC DNA]</scope>
    <source>
        <strain evidence="18 19">KACC 12747</strain>
    </source>
</reference>
<evidence type="ECO:0000256" key="2">
    <source>
        <dbReference type="ARBA" id="ARBA00007866"/>
    </source>
</evidence>
<evidence type="ECO:0000256" key="8">
    <source>
        <dbReference type="ARBA" id="ARBA00022982"/>
    </source>
</evidence>
<evidence type="ECO:0000256" key="14">
    <source>
        <dbReference type="PIRNR" id="PIRNR000292"/>
    </source>
</evidence>
<dbReference type="InterPro" id="IPR045187">
    <property type="entry name" value="CcO_II"/>
</dbReference>
<evidence type="ECO:0000256" key="6">
    <source>
        <dbReference type="ARBA" id="ARBA00022692"/>
    </source>
</evidence>
<proteinExistence type="inferred from homology"/>
<evidence type="ECO:0000313" key="18">
    <source>
        <dbReference type="EMBL" id="TCI10099.1"/>
    </source>
</evidence>
<name>A0A4R0YMI7_9GAMM</name>
<dbReference type="SUPFAM" id="SSF49503">
    <property type="entry name" value="Cupredoxins"/>
    <property type="match status" value="1"/>
</dbReference>
<keyword evidence="13" id="KW-0449">Lipoprotein</keyword>
<evidence type="ECO:0000313" key="19">
    <source>
        <dbReference type="Proteomes" id="UP000291822"/>
    </source>
</evidence>
<keyword evidence="7" id="KW-0732">Signal</keyword>
<dbReference type="GO" id="GO:0004129">
    <property type="term" value="F:cytochrome-c oxidase activity"/>
    <property type="evidence" value="ECO:0007669"/>
    <property type="project" value="UniProtKB-UniRule"/>
</dbReference>
<sequence length="331" mass="36370">MASLHGPRHAVPASRPSLAGTRPVRRHALAIARALCLGSTILLSGCHLALFDPRGDIGLQERHLIVLSLGIMLAVVIPVIALTLFFFWRYRATNTRATYAPEWAHSTPIEVVVWTIPCIIVAFLGVLIWRTTHSLDPYRSLPSSVPSVRVQVVALNWKWLFIYPDEGIATVNELVIPANTPIDFELTADSIMNSFFIPRLGSQVYAMAGMQTQLHLIANETGSFAGQSAAFSGSGFSDMHFETRAVTDTQFRQWIRDVKASPLKLTRNGYRSLAEPSHGYEPTVYADVDPSLYQGVLHQFMSTTKLGADCGPTMAPLHPLIPAPHPPVQSP</sequence>
<comment type="similarity">
    <text evidence="2 14">Belongs to the cytochrome c oxidase subunit 2 family.</text>
</comment>
<dbReference type="InterPro" id="IPR011759">
    <property type="entry name" value="Cyt_c_oxidase_su2_TM_dom"/>
</dbReference>
<dbReference type="InterPro" id="IPR008972">
    <property type="entry name" value="Cupredoxin"/>
</dbReference>
<dbReference type="InterPro" id="IPR010514">
    <property type="entry name" value="COX_ARM"/>
</dbReference>
<dbReference type="PROSITE" id="PS50999">
    <property type="entry name" value="COX2_TM"/>
    <property type="match status" value="1"/>
</dbReference>
<dbReference type="Gene3D" id="2.60.40.420">
    <property type="entry name" value="Cupredoxins - blue copper proteins"/>
    <property type="match status" value="1"/>
</dbReference>
<dbReference type="PANTHER" id="PTHR22888:SF18">
    <property type="entry name" value="CYTOCHROME BO(3) UBIQUINOL OXIDASE SUBUNIT 2"/>
    <property type="match status" value="1"/>
</dbReference>
<gene>
    <name evidence="18" type="primary">cyoA</name>
    <name evidence="18" type="ORF">EZM97_14335</name>
</gene>
<protein>
    <recommendedName>
        <fullName evidence="14">Ubiquinol oxidase subunit 2</fullName>
    </recommendedName>
</protein>
<evidence type="ECO:0000256" key="7">
    <source>
        <dbReference type="ARBA" id="ARBA00022729"/>
    </source>
</evidence>
<feature type="transmembrane region" description="Helical" evidence="15">
    <location>
        <begin position="30"/>
        <end position="51"/>
    </location>
</feature>
<evidence type="ECO:0000259" key="16">
    <source>
        <dbReference type="PROSITE" id="PS50857"/>
    </source>
</evidence>
<comment type="subcellular location">
    <subcellularLocation>
        <location evidence="1">Cell membrane</location>
        <topology evidence="1">Multi-pass membrane protein</topology>
    </subcellularLocation>
</comment>
<dbReference type="CDD" id="cd04212">
    <property type="entry name" value="CuRO_UO_II"/>
    <property type="match status" value="1"/>
</dbReference>
<dbReference type="Proteomes" id="UP000291822">
    <property type="component" value="Unassembled WGS sequence"/>
</dbReference>
<evidence type="ECO:0000256" key="1">
    <source>
        <dbReference type="ARBA" id="ARBA00004651"/>
    </source>
</evidence>
<evidence type="ECO:0000259" key="17">
    <source>
        <dbReference type="PROSITE" id="PS50999"/>
    </source>
</evidence>
<keyword evidence="3 14" id="KW-0813">Transport</keyword>
<evidence type="ECO:0000256" key="10">
    <source>
        <dbReference type="ARBA" id="ARBA00023002"/>
    </source>
</evidence>
<keyword evidence="11 14" id="KW-0472">Membrane</keyword>
<dbReference type="PROSITE" id="PS50857">
    <property type="entry name" value="COX2_CUA"/>
    <property type="match status" value="1"/>
</dbReference>
<dbReference type="AlphaFoldDB" id="A0A4R0YMI7"/>